<dbReference type="PANTHER" id="PTHR23088">
    <property type="entry name" value="NITRILASE-RELATED"/>
    <property type="match status" value="1"/>
</dbReference>
<dbReference type="RefSeq" id="XP_002112209.1">
    <property type="nucleotide sequence ID" value="XM_002112173.1"/>
</dbReference>
<evidence type="ECO:0000313" key="9">
    <source>
        <dbReference type="Proteomes" id="UP000009022"/>
    </source>
</evidence>
<dbReference type="EMBL" id="DS985244">
    <property type="protein sequence ID" value="EDV26176.1"/>
    <property type="molecule type" value="Genomic_DNA"/>
</dbReference>
<dbReference type="Proteomes" id="UP000009022">
    <property type="component" value="Unassembled WGS sequence"/>
</dbReference>
<feature type="domain" description="CN hydrolase" evidence="7">
    <location>
        <begin position="5"/>
        <end position="249"/>
    </location>
</feature>
<name>B3RTR0_TRIAD</name>
<dbReference type="GO" id="GO:0050152">
    <property type="term" value="F:omega-amidase activity"/>
    <property type="evidence" value="ECO:0000318"/>
    <property type="project" value="GO_Central"/>
</dbReference>
<dbReference type="GO" id="GO:0006528">
    <property type="term" value="P:asparagine metabolic process"/>
    <property type="evidence" value="ECO:0000318"/>
    <property type="project" value="GO_Central"/>
</dbReference>
<dbReference type="FunFam" id="3.60.110.10:FF:000002">
    <property type="entry name" value="Nitrilase family member 2"/>
    <property type="match status" value="1"/>
</dbReference>
<protein>
    <recommendedName>
        <fullName evidence="4">omega-amidase</fullName>
        <ecNumber evidence="4">3.5.1.3</ecNumber>
    </recommendedName>
    <alternativeName>
        <fullName evidence="5">Nitrilase homolog 2</fullName>
    </alternativeName>
</protein>
<dbReference type="PANTHER" id="PTHR23088:SF30">
    <property type="entry name" value="OMEGA-AMIDASE NIT2"/>
    <property type="match status" value="1"/>
</dbReference>
<keyword evidence="2" id="KW-0378">Hydrolase</keyword>
<dbReference type="HOGENOM" id="CLU_030130_1_0_1"/>
<sequence length="279" mass="31406">MARVFRVGLIQLMVSTNKNDNLHRIHKFVREAAQQGAKLISLPECFNSPYGTKFFKAYSETVPGTTTQVLSDIAKENKVYLVGGSIPEVADGKLFNTCTVFDPEGSMIAKYRKMHLFDIDVPGKITFRESDVLSPGNEFATFDTPYCKVGLGICYDVRFPELAQAYCKRGCQLVIYPGAFNTTTGPVHWELLQRSRALDNQIYVATCSPARDKTADYITWGHSTVVDPWGRVMSTCDEKEQIVYADIDLNYLDEVRSQIPVTAQKRYDIYDGVFKSSNN</sequence>
<dbReference type="PhylomeDB" id="B3RTR0"/>
<evidence type="ECO:0000256" key="2">
    <source>
        <dbReference type="ARBA" id="ARBA00022801"/>
    </source>
</evidence>
<comment type="catalytic activity">
    <reaction evidence="6">
        <text>2-oxosuccinamate + H2O = oxaloacetate + NH4(+)</text>
        <dbReference type="Rhea" id="RHEA:59412"/>
        <dbReference type="ChEBI" id="CHEBI:15377"/>
        <dbReference type="ChEBI" id="CHEBI:16452"/>
        <dbReference type="ChEBI" id="CHEBI:28938"/>
        <dbReference type="ChEBI" id="CHEBI:57735"/>
        <dbReference type="EC" id="3.5.1.3"/>
    </reaction>
    <physiologicalReaction direction="left-to-right" evidence="6">
        <dbReference type="Rhea" id="RHEA:59413"/>
    </physiologicalReaction>
</comment>
<keyword evidence="9" id="KW-1185">Reference proteome</keyword>
<dbReference type="eggNOG" id="KOG0806">
    <property type="taxonomic scope" value="Eukaryota"/>
</dbReference>
<dbReference type="OMA" id="MQSKPYA"/>
<evidence type="ECO:0000313" key="8">
    <source>
        <dbReference type="EMBL" id="EDV26176.1"/>
    </source>
</evidence>
<dbReference type="CTD" id="6752919"/>
<dbReference type="InParanoid" id="B3RTR0"/>
<dbReference type="SUPFAM" id="SSF56317">
    <property type="entry name" value="Carbon-nitrogen hydrolase"/>
    <property type="match status" value="1"/>
</dbReference>
<dbReference type="GO" id="GO:0006541">
    <property type="term" value="P:glutamine metabolic process"/>
    <property type="evidence" value="ECO:0000318"/>
    <property type="project" value="GO_Central"/>
</dbReference>
<dbReference type="InterPro" id="IPR001110">
    <property type="entry name" value="UPF0012_CS"/>
</dbReference>
<evidence type="ECO:0000256" key="4">
    <source>
        <dbReference type="ARBA" id="ARBA00039118"/>
    </source>
</evidence>
<evidence type="ECO:0000256" key="3">
    <source>
        <dbReference type="ARBA" id="ARBA00036637"/>
    </source>
</evidence>
<organism evidence="8 9">
    <name type="scientific">Trichoplax adhaerens</name>
    <name type="common">Trichoplax reptans</name>
    <dbReference type="NCBI Taxonomy" id="10228"/>
    <lineage>
        <taxon>Eukaryota</taxon>
        <taxon>Metazoa</taxon>
        <taxon>Placozoa</taxon>
        <taxon>Uniplacotomia</taxon>
        <taxon>Trichoplacea</taxon>
        <taxon>Trichoplacidae</taxon>
        <taxon>Trichoplax</taxon>
    </lineage>
</organism>
<dbReference type="OrthoDB" id="10250282at2759"/>
<dbReference type="STRING" id="10228.B3RTR0"/>
<dbReference type="PROSITE" id="PS50263">
    <property type="entry name" value="CN_HYDROLASE"/>
    <property type="match status" value="1"/>
</dbReference>
<dbReference type="AlphaFoldDB" id="B3RTR0"/>
<dbReference type="CDD" id="cd07572">
    <property type="entry name" value="nit"/>
    <property type="match status" value="1"/>
</dbReference>
<dbReference type="GO" id="GO:0006107">
    <property type="term" value="P:oxaloacetate metabolic process"/>
    <property type="evidence" value="ECO:0000318"/>
    <property type="project" value="GO_Central"/>
</dbReference>
<dbReference type="FunCoup" id="B3RTR0">
    <property type="interactions" value="1215"/>
</dbReference>
<dbReference type="InterPro" id="IPR036526">
    <property type="entry name" value="C-N_Hydrolase_sf"/>
</dbReference>
<dbReference type="GeneID" id="6752919"/>
<dbReference type="KEGG" id="tad:TRIADDRAFT_56014"/>
<evidence type="ECO:0000256" key="1">
    <source>
        <dbReference type="ARBA" id="ARBA00010613"/>
    </source>
</evidence>
<reference evidence="8 9" key="1">
    <citation type="journal article" date="2008" name="Nature">
        <title>The Trichoplax genome and the nature of placozoans.</title>
        <authorList>
            <person name="Srivastava M."/>
            <person name="Begovic E."/>
            <person name="Chapman J."/>
            <person name="Putnam N.H."/>
            <person name="Hellsten U."/>
            <person name="Kawashima T."/>
            <person name="Kuo A."/>
            <person name="Mitros T."/>
            <person name="Salamov A."/>
            <person name="Carpenter M.L."/>
            <person name="Signorovitch A.Y."/>
            <person name="Moreno M.A."/>
            <person name="Kamm K."/>
            <person name="Grimwood J."/>
            <person name="Schmutz J."/>
            <person name="Shapiro H."/>
            <person name="Grigoriev I.V."/>
            <person name="Buss L.W."/>
            <person name="Schierwater B."/>
            <person name="Dellaporta S.L."/>
            <person name="Rokhsar D.S."/>
        </authorList>
    </citation>
    <scope>NUCLEOTIDE SEQUENCE [LARGE SCALE GENOMIC DNA]</scope>
    <source>
        <strain evidence="8 9">Grell-BS-1999</strain>
    </source>
</reference>
<dbReference type="Pfam" id="PF00795">
    <property type="entry name" value="CN_hydrolase"/>
    <property type="match status" value="1"/>
</dbReference>
<dbReference type="Gene3D" id="3.60.110.10">
    <property type="entry name" value="Carbon-nitrogen hydrolase"/>
    <property type="match status" value="1"/>
</dbReference>
<dbReference type="InterPro" id="IPR045254">
    <property type="entry name" value="Nit1/2_C-N_Hydrolase"/>
</dbReference>
<accession>B3RTR0</accession>
<comment type="similarity">
    <text evidence="1">Belongs to the carbon-nitrogen hydrolase superfamily. NIT1/NIT2 family.</text>
</comment>
<dbReference type="PROSITE" id="PS01227">
    <property type="entry name" value="UPF0012"/>
    <property type="match status" value="1"/>
</dbReference>
<dbReference type="InterPro" id="IPR003010">
    <property type="entry name" value="C-N_Hydrolase"/>
</dbReference>
<dbReference type="EC" id="3.5.1.3" evidence="4"/>
<comment type="catalytic activity">
    <reaction evidence="3">
        <text>2-oxoglutaramate + H2O = 2-oxoglutarate + NH4(+)</text>
        <dbReference type="Rhea" id="RHEA:32963"/>
        <dbReference type="ChEBI" id="CHEBI:15377"/>
        <dbReference type="ChEBI" id="CHEBI:16769"/>
        <dbReference type="ChEBI" id="CHEBI:16810"/>
        <dbReference type="ChEBI" id="CHEBI:28938"/>
        <dbReference type="EC" id="3.5.1.3"/>
    </reaction>
    <physiologicalReaction direction="left-to-right" evidence="3">
        <dbReference type="Rhea" id="RHEA:32964"/>
    </physiologicalReaction>
</comment>
<gene>
    <name evidence="8" type="ORF">TRIADDRAFT_56014</name>
</gene>
<evidence type="ECO:0000259" key="7">
    <source>
        <dbReference type="PROSITE" id="PS50263"/>
    </source>
</evidence>
<evidence type="ECO:0000256" key="5">
    <source>
        <dbReference type="ARBA" id="ARBA00041576"/>
    </source>
</evidence>
<evidence type="ECO:0000256" key="6">
    <source>
        <dbReference type="ARBA" id="ARBA00048745"/>
    </source>
</evidence>
<proteinExistence type="inferred from homology"/>